<gene>
    <name evidence="2" type="ORF">Ljam_2730</name>
</gene>
<protein>
    <recommendedName>
        <fullName evidence="4">Ankyrin repeats (3 copies)</fullName>
    </recommendedName>
</protein>
<reference evidence="2 3" key="1">
    <citation type="submission" date="2015-11" db="EMBL/GenBank/DDBJ databases">
        <title>Genomic analysis of 38 Legionella species identifies large and diverse effector repertoires.</title>
        <authorList>
            <person name="Burstein D."/>
            <person name="Amaro F."/>
            <person name="Zusman T."/>
            <person name="Lifshitz Z."/>
            <person name="Cohen O."/>
            <person name="Gilbert J.A."/>
            <person name="Pupko T."/>
            <person name="Shuman H.A."/>
            <person name="Segal G."/>
        </authorList>
    </citation>
    <scope>NUCLEOTIDE SEQUENCE [LARGE SCALE GENOMIC DNA]</scope>
    <source>
        <strain evidence="2 3">JA-26-G1-E2</strain>
    </source>
</reference>
<dbReference type="PATRIC" id="fig|455.5.peg.2869"/>
<proteinExistence type="predicted"/>
<sequence length="371" mass="41366">MARSIDKSSEFLINTLTFKEAIANFAYKLSAGSSNALIAIVEFKELIDNVTDSELKDKILGLSINVSDKPVSLMDVLLKINKGMCVKRAAHQITKILNENIANDLLEINLDSAKKQNAPNQCLILFTIVQDIDEGLKAIKKYLNPLGQEKLLNVLKEKNYDQNSLLHIAARDSNNNQRLLAILMLIDPKFIAEIAQERNCNGDPLIHLLVDKNDKFVSYKELLSLIPPDDRLQAINAKDRLNGDPILHNLATLRNSPEGMMITLESLPKEVRLEAIKTTNEDGNSLLDILVKNSNEKCLQAILAIVPEAKTEIDELISKKTKASECSASFINTMTRMNNTSGESPSKNNQNTTSTGSESKTRWVMPKRRRS</sequence>
<dbReference type="AlphaFoldDB" id="A0A0W0ULE5"/>
<feature type="region of interest" description="Disordered" evidence="1">
    <location>
        <begin position="336"/>
        <end position="371"/>
    </location>
</feature>
<dbReference type="OrthoDB" id="9940317at2"/>
<organism evidence="2 3">
    <name type="scientific">Legionella jamestowniensis</name>
    <dbReference type="NCBI Taxonomy" id="455"/>
    <lineage>
        <taxon>Bacteria</taxon>
        <taxon>Pseudomonadati</taxon>
        <taxon>Pseudomonadota</taxon>
        <taxon>Gammaproteobacteria</taxon>
        <taxon>Legionellales</taxon>
        <taxon>Legionellaceae</taxon>
        <taxon>Legionella</taxon>
    </lineage>
</organism>
<evidence type="ECO:0008006" key="4">
    <source>
        <dbReference type="Google" id="ProtNLM"/>
    </source>
</evidence>
<dbReference type="InterPro" id="IPR036770">
    <property type="entry name" value="Ankyrin_rpt-contain_sf"/>
</dbReference>
<accession>A0A0W0ULE5</accession>
<name>A0A0W0ULE5_9GAMM</name>
<dbReference type="RefSeq" id="WP_058450546.1">
    <property type="nucleotide sequence ID" value="NZ_CAAAJF010000001.1"/>
</dbReference>
<feature type="compositionally biased region" description="Polar residues" evidence="1">
    <location>
        <begin position="336"/>
        <end position="358"/>
    </location>
</feature>
<evidence type="ECO:0000313" key="2">
    <source>
        <dbReference type="EMBL" id="KTD08535.1"/>
    </source>
</evidence>
<dbReference type="Gene3D" id="1.25.40.20">
    <property type="entry name" value="Ankyrin repeat-containing domain"/>
    <property type="match status" value="1"/>
</dbReference>
<evidence type="ECO:0000256" key="1">
    <source>
        <dbReference type="SAM" id="MobiDB-lite"/>
    </source>
</evidence>
<dbReference type="EMBL" id="LNYG01000013">
    <property type="protein sequence ID" value="KTD08535.1"/>
    <property type="molecule type" value="Genomic_DNA"/>
</dbReference>
<dbReference type="Proteomes" id="UP000054715">
    <property type="component" value="Unassembled WGS sequence"/>
</dbReference>
<evidence type="ECO:0000313" key="3">
    <source>
        <dbReference type="Proteomes" id="UP000054715"/>
    </source>
</evidence>
<comment type="caution">
    <text evidence="2">The sequence shown here is derived from an EMBL/GenBank/DDBJ whole genome shotgun (WGS) entry which is preliminary data.</text>
</comment>